<dbReference type="EMBL" id="BMAU01021278">
    <property type="protein sequence ID" value="GFY07859.1"/>
    <property type="molecule type" value="Genomic_DNA"/>
</dbReference>
<name>A0A8X6S6S2_TRICX</name>
<dbReference type="Proteomes" id="UP000887159">
    <property type="component" value="Unassembled WGS sequence"/>
</dbReference>
<dbReference type="AlphaFoldDB" id="A0A8X6S6S2"/>
<accession>A0A8X6S6S2</accession>
<evidence type="ECO:0000313" key="2">
    <source>
        <dbReference type="EMBL" id="GFY07859.1"/>
    </source>
</evidence>
<gene>
    <name evidence="2" type="ORF">TNCV_4287951</name>
</gene>
<evidence type="ECO:0000313" key="3">
    <source>
        <dbReference type="Proteomes" id="UP000887159"/>
    </source>
</evidence>
<comment type="caution">
    <text evidence="2">The sequence shown here is derived from an EMBL/GenBank/DDBJ whole genome shotgun (WGS) entry which is preliminary data.</text>
</comment>
<sequence>MRLHSRKNVVFITNNDPIIEQKGWAAFHSRRESISGESSTSFPEDISIPYSGLEPESTRLQGQCHNHHIG</sequence>
<evidence type="ECO:0000256" key="1">
    <source>
        <dbReference type="SAM" id="MobiDB-lite"/>
    </source>
</evidence>
<protein>
    <submittedName>
        <fullName evidence="2">Uncharacterized protein</fullName>
    </submittedName>
</protein>
<proteinExistence type="predicted"/>
<organism evidence="2 3">
    <name type="scientific">Trichonephila clavipes</name>
    <name type="common">Golden silk orbweaver</name>
    <name type="synonym">Nephila clavipes</name>
    <dbReference type="NCBI Taxonomy" id="2585209"/>
    <lineage>
        <taxon>Eukaryota</taxon>
        <taxon>Metazoa</taxon>
        <taxon>Ecdysozoa</taxon>
        <taxon>Arthropoda</taxon>
        <taxon>Chelicerata</taxon>
        <taxon>Arachnida</taxon>
        <taxon>Araneae</taxon>
        <taxon>Araneomorphae</taxon>
        <taxon>Entelegynae</taxon>
        <taxon>Araneoidea</taxon>
        <taxon>Nephilidae</taxon>
        <taxon>Trichonephila</taxon>
    </lineage>
</organism>
<reference evidence="2" key="1">
    <citation type="submission" date="2020-08" db="EMBL/GenBank/DDBJ databases">
        <title>Multicomponent nature underlies the extraordinary mechanical properties of spider dragline silk.</title>
        <authorList>
            <person name="Kono N."/>
            <person name="Nakamura H."/>
            <person name="Mori M."/>
            <person name="Yoshida Y."/>
            <person name="Ohtoshi R."/>
            <person name="Malay A.D."/>
            <person name="Moran D.A.P."/>
            <person name="Tomita M."/>
            <person name="Numata K."/>
            <person name="Arakawa K."/>
        </authorList>
    </citation>
    <scope>NUCLEOTIDE SEQUENCE</scope>
</reference>
<keyword evidence="3" id="KW-1185">Reference proteome</keyword>
<feature type="region of interest" description="Disordered" evidence="1">
    <location>
        <begin position="33"/>
        <end position="70"/>
    </location>
</feature>